<accession>A0A1I4ZW20</accession>
<name>A0A1I4ZW20_9MICO</name>
<protein>
    <submittedName>
        <fullName evidence="3">Uncharacterized protein, contains FMN-binding domain</fullName>
    </submittedName>
</protein>
<dbReference type="InterPro" id="IPR007329">
    <property type="entry name" value="FMN-bd"/>
</dbReference>
<feature type="compositionally biased region" description="Low complexity" evidence="1">
    <location>
        <begin position="49"/>
        <end position="60"/>
    </location>
</feature>
<feature type="compositionally biased region" description="Polar residues" evidence="1">
    <location>
        <begin position="31"/>
        <end position="44"/>
    </location>
</feature>
<evidence type="ECO:0000259" key="2">
    <source>
        <dbReference type="SMART" id="SM00900"/>
    </source>
</evidence>
<dbReference type="EMBL" id="FOVM01000002">
    <property type="protein sequence ID" value="SFN54411.1"/>
    <property type="molecule type" value="Genomic_DNA"/>
</dbReference>
<gene>
    <name evidence="3" type="ORF">SAMN05216219_1127</name>
</gene>
<reference evidence="4" key="1">
    <citation type="submission" date="2016-10" db="EMBL/GenBank/DDBJ databases">
        <authorList>
            <person name="Varghese N."/>
            <person name="Submissions S."/>
        </authorList>
    </citation>
    <scope>NUCLEOTIDE SEQUENCE [LARGE SCALE GENOMIC DNA]</scope>
    <source>
        <strain evidence="4">CGMCC 1.11101</strain>
    </source>
</reference>
<dbReference type="AlphaFoldDB" id="A0A1I4ZW20"/>
<organism evidence="3 4">
    <name type="scientific">Mycetocola miduiensis</name>
    <dbReference type="NCBI Taxonomy" id="995034"/>
    <lineage>
        <taxon>Bacteria</taxon>
        <taxon>Bacillati</taxon>
        <taxon>Actinomycetota</taxon>
        <taxon>Actinomycetes</taxon>
        <taxon>Micrococcales</taxon>
        <taxon>Microbacteriaceae</taxon>
        <taxon>Mycetocola</taxon>
    </lineage>
</organism>
<evidence type="ECO:0000313" key="4">
    <source>
        <dbReference type="Proteomes" id="UP000198867"/>
    </source>
</evidence>
<dbReference type="Pfam" id="PF04205">
    <property type="entry name" value="FMN_bind"/>
    <property type="match status" value="1"/>
</dbReference>
<dbReference type="GO" id="GO:0016020">
    <property type="term" value="C:membrane"/>
    <property type="evidence" value="ECO:0007669"/>
    <property type="project" value="InterPro"/>
</dbReference>
<dbReference type="STRING" id="995034.SAMN05216219_1127"/>
<dbReference type="SMART" id="SM00900">
    <property type="entry name" value="FMN_bind"/>
    <property type="match status" value="1"/>
</dbReference>
<feature type="region of interest" description="Disordered" evidence="1">
    <location>
        <begin position="31"/>
        <end position="60"/>
    </location>
</feature>
<evidence type="ECO:0000256" key="1">
    <source>
        <dbReference type="SAM" id="MobiDB-lite"/>
    </source>
</evidence>
<sequence length="152" mass="15261">MRTRALLGGIFASAVVLVVGWQVGTITTSPPVASVAGTATTPDTGRSDPATTAPVAPQTATDGTFVGPAVSTPFGTMQVQVTVVNGTITDVTALQATDHDRRSVAISNRAVPVLRSEVLAAQSASVATVGGATYTSDGYLRSLQSALDAAGF</sequence>
<dbReference type="Proteomes" id="UP000198867">
    <property type="component" value="Unassembled WGS sequence"/>
</dbReference>
<feature type="domain" description="FMN-binding" evidence="2">
    <location>
        <begin position="73"/>
        <end position="150"/>
    </location>
</feature>
<keyword evidence="4" id="KW-1185">Reference proteome</keyword>
<evidence type="ECO:0000313" key="3">
    <source>
        <dbReference type="EMBL" id="SFN54411.1"/>
    </source>
</evidence>
<proteinExistence type="predicted"/>
<dbReference type="Gene3D" id="3.90.1010.20">
    <property type="match status" value="1"/>
</dbReference>
<dbReference type="RefSeq" id="WP_245762399.1">
    <property type="nucleotide sequence ID" value="NZ_FOVM01000002.1"/>
</dbReference>
<dbReference type="GO" id="GO:0010181">
    <property type="term" value="F:FMN binding"/>
    <property type="evidence" value="ECO:0007669"/>
    <property type="project" value="InterPro"/>
</dbReference>